<dbReference type="EMBL" id="ML208410">
    <property type="protein sequence ID" value="TFK66274.1"/>
    <property type="molecule type" value="Genomic_DNA"/>
</dbReference>
<accession>A0ACD3AM05</accession>
<organism evidence="1 2">
    <name type="scientific">Pluteus cervinus</name>
    <dbReference type="NCBI Taxonomy" id="181527"/>
    <lineage>
        <taxon>Eukaryota</taxon>
        <taxon>Fungi</taxon>
        <taxon>Dikarya</taxon>
        <taxon>Basidiomycota</taxon>
        <taxon>Agaricomycotina</taxon>
        <taxon>Agaricomycetes</taxon>
        <taxon>Agaricomycetidae</taxon>
        <taxon>Agaricales</taxon>
        <taxon>Pluteineae</taxon>
        <taxon>Pluteaceae</taxon>
        <taxon>Pluteus</taxon>
    </lineage>
</organism>
<sequence>MVFPVRNTILDDIGASARQQIDEEIASLEARFITLKTTRNALSPIARLHPEVMQEIFVFASQQAFFGNSGKTSLLITWICHGWRALAHKTSALWNYIDFLHLPWIETALSRTRDRPLHFSLS</sequence>
<dbReference type="Proteomes" id="UP000308600">
    <property type="component" value="Unassembled WGS sequence"/>
</dbReference>
<evidence type="ECO:0000313" key="1">
    <source>
        <dbReference type="EMBL" id="TFK66274.1"/>
    </source>
</evidence>
<name>A0ACD3AM05_9AGAR</name>
<proteinExistence type="predicted"/>
<evidence type="ECO:0000313" key="2">
    <source>
        <dbReference type="Proteomes" id="UP000308600"/>
    </source>
</evidence>
<reference evidence="1 2" key="1">
    <citation type="journal article" date="2019" name="Nat. Ecol. Evol.">
        <title>Megaphylogeny resolves global patterns of mushroom evolution.</title>
        <authorList>
            <person name="Varga T."/>
            <person name="Krizsan K."/>
            <person name="Foldi C."/>
            <person name="Dima B."/>
            <person name="Sanchez-Garcia M."/>
            <person name="Sanchez-Ramirez S."/>
            <person name="Szollosi G.J."/>
            <person name="Szarkandi J.G."/>
            <person name="Papp V."/>
            <person name="Albert L."/>
            <person name="Andreopoulos W."/>
            <person name="Angelini C."/>
            <person name="Antonin V."/>
            <person name="Barry K.W."/>
            <person name="Bougher N.L."/>
            <person name="Buchanan P."/>
            <person name="Buyck B."/>
            <person name="Bense V."/>
            <person name="Catcheside P."/>
            <person name="Chovatia M."/>
            <person name="Cooper J."/>
            <person name="Damon W."/>
            <person name="Desjardin D."/>
            <person name="Finy P."/>
            <person name="Geml J."/>
            <person name="Haridas S."/>
            <person name="Hughes K."/>
            <person name="Justo A."/>
            <person name="Karasinski D."/>
            <person name="Kautmanova I."/>
            <person name="Kiss B."/>
            <person name="Kocsube S."/>
            <person name="Kotiranta H."/>
            <person name="LaButti K.M."/>
            <person name="Lechner B.E."/>
            <person name="Liimatainen K."/>
            <person name="Lipzen A."/>
            <person name="Lukacs Z."/>
            <person name="Mihaltcheva S."/>
            <person name="Morgado L.N."/>
            <person name="Niskanen T."/>
            <person name="Noordeloos M.E."/>
            <person name="Ohm R.A."/>
            <person name="Ortiz-Santana B."/>
            <person name="Ovrebo C."/>
            <person name="Racz N."/>
            <person name="Riley R."/>
            <person name="Savchenko A."/>
            <person name="Shiryaev A."/>
            <person name="Soop K."/>
            <person name="Spirin V."/>
            <person name="Szebenyi C."/>
            <person name="Tomsovsky M."/>
            <person name="Tulloss R.E."/>
            <person name="Uehling J."/>
            <person name="Grigoriev I.V."/>
            <person name="Vagvolgyi C."/>
            <person name="Papp T."/>
            <person name="Martin F.M."/>
            <person name="Miettinen O."/>
            <person name="Hibbett D.S."/>
            <person name="Nagy L.G."/>
        </authorList>
    </citation>
    <scope>NUCLEOTIDE SEQUENCE [LARGE SCALE GENOMIC DNA]</scope>
    <source>
        <strain evidence="1 2">NL-1719</strain>
    </source>
</reference>
<protein>
    <submittedName>
        <fullName evidence="1">Uncharacterized protein</fullName>
    </submittedName>
</protein>
<feature type="non-terminal residue" evidence="1">
    <location>
        <position position="122"/>
    </location>
</feature>
<keyword evidence="2" id="KW-1185">Reference proteome</keyword>
<gene>
    <name evidence="1" type="ORF">BDN72DRAFT_772230</name>
</gene>